<comment type="caution">
    <text evidence="1">The sequence shown here is derived from an EMBL/GenBank/DDBJ whole genome shotgun (WGS) entry which is preliminary data.</text>
</comment>
<evidence type="ECO:0000313" key="1">
    <source>
        <dbReference type="EMBL" id="KAJ0096597.1"/>
    </source>
</evidence>
<accession>A0ACC1BCE1</accession>
<name>A0ACC1BCE1_9ROSI</name>
<sequence>MDDLVNDWCLDNPDLAKEFPNLEPTRVDLISISLI</sequence>
<organism evidence="1 2">
    <name type="scientific">Pistacia atlantica</name>
    <dbReference type="NCBI Taxonomy" id="434234"/>
    <lineage>
        <taxon>Eukaryota</taxon>
        <taxon>Viridiplantae</taxon>
        <taxon>Streptophyta</taxon>
        <taxon>Embryophyta</taxon>
        <taxon>Tracheophyta</taxon>
        <taxon>Spermatophyta</taxon>
        <taxon>Magnoliopsida</taxon>
        <taxon>eudicotyledons</taxon>
        <taxon>Gunneridae</taxon>
        <taxon>Pentapetalae</taxon>
        <taxon>rosids</taxon>
        <taxon>malvids</taxon>
        <taxon>Sapindales</taxon>
        <taxon>Anacardiaceae</taxon>
        <taxon>Pistacia</taxon>
    </lineage>
</organism>
<evidence type="ECO:0000313" key="2">
    <source>
        <dbReference type="Proteomes" id="UP001164250"/>
    </source>
</evidence>
<keyword evidence="2" id="KW-1185">Reference proteome</keyword>
<reference evidence="2" key="1">
    <citation type="journal article" date="2023" name="G3 (Bethesda)">
        <title>Genome assembly and association tests identify interacting loci associated with vigor, precocity, and sex in interspecific pistachio rootstocks.</title>
        <authorList>
            <person name="Palmer W."/>
            <person name="Jacygrad E."/>
            <person name="Sagayaradj S."/>
            <person name="Cavanaugh K."/>
            <person name="Han R."/>
            <person name="Bertier L."/>
            <person name="Beede B."/>
            <person name="Kafkas S."/>
            <person name="Golino D."/>
            <person name="Preece J."/>
            <person name="Michelmore R."/>
        </authorList>
    </citation>
    <scope>NUCLEOTIDE SEQUENCE [LARGE SCALE GENOMIC DNA]</scope>
</reference>
<proteinExistence type="predicted"/>
<gene>
    <name evidence="1" type="ORF">Patl1_28649</name>
</gene>
<dbReference type="EMBL" id="CM047901">
    <property type="protein sequence ID" value="KAJ0096597.1"/>
    <property type="molecule type" value="Genomic_DNA"/>
</dbReference>
<dbReference type="Proteomes" id="UP001164250">
    <property type="component" value="Chromosome 5"/>
</dbReference>
<protein>
    <submittedName>
        <fullName evidence="1">Uncharacterized protein</fullName>
    </submittedName>
</protein>